<keyword evidence="2" id="KW-0663">Pyridoxal phosphate</keyword>
<name>A0A1B1NAV8_9MICO</name>
<proteinExistence type="inferred from homology"/>
<keyword evidence="7" id="KW-0808">Transferase</keyword>
<dbReference type="InterPro" id="IPR036390">
    <property type="entry name" value="WH_DNA-bd_sf"/>
</dbReference>
<dbReference type="AlphaFoldDB" id="A0A1B1NAV8"/>
<dbReference type="GO" id="GO:0003700">
    <property type="term" value="F:DNA-binding transcription factor activity"/>
    <property type="evidence" value="ECO:0007669"/>
    <property type="project" value="InterPro"/>
</dbReference>
<accession>A0A1B1NAV8</accession>
<evidence type="ECO:0000256" key="5">
    <source>
        <dbReference type="ARBA" id="ARBA00023163"/>
    </source>
</evidence>
<keyword evidence="8" id="KW-1185">Reference proteome</keyword>
<dbReference type="InterPro" id="IPR000524">
    <property type="entry name" value="Tscrpt_reg_HTH_GntR"/>
</dbReference>
<keyword evidence="3" id="KW-0805">Transcription regulation</keyword>
<dbReference type="KEGG" id="serj:SGUI_1174"/>
<dbReference type="STRING" id="1758689.SGUI_1174"/>
<dbReference type="PRINTS" id="PR00035">
    <property type="entry name" value="HTHGNTR"/>
</dbReference>
<dbReference type="CDD" id="cd00609">
    <property type="entry name" value="AAT_like"/>
    <property type="match status" value="1"/>
</dbReference>
<dbReference type="Pfam" id="PF00392">
    <property type="entry name" value="GntR"/>
    <property type="match status" value="1"/>
</dbReference>
<dbReference type="InterPro" id="IPR051446">
    <property type="entry name" value="HTH_trans_reg/aminotransferase"/>
</dbReference>
<dbReference type="RefSeq" id="WP_066637524.1">
    <property type="nucleotide sequence ID" value="NZ_CP014989.1"/>
</dbReference>
<comment type="similarity">
    <text evidence="1">In the C-terminal section; belongs to the class-I pyridoxal-phosphate-dependent aminotransferase family.</text>
</comment>
<keyword evidence="4" id="KW-0238">DNA-binding</keyword>
<reference evidence="7 8" key="1">
    <citation type="submission" date="2016-03" db="EMBL/GenBank/DDBJ databases">
        <title>Shallow-sea hydrothermal system.</title>
        <authorList>
            <person name="Tang K."/>
        </authorList>
    </citation>
    <scope>NUCLEOTIDE SEQUENCE [LARGE SCALE GENOMIC DNA]</scope>
    <source>
        <strain evidence="7 8">JLT9</strain>
    </source>
</reference>
<organism evidence="7 8">
    <name type="scientific">Serinicoccus hydrothermalis</name>
    <dbReference type="NCBI Taxonomy" id="1758689"/>
    <lineage>
        <taxon>Bacteria</taxon>
        <taxon>Bacillati</taxon>
        <taxon>Actinomycetota</taxon>
        <taxon>Actinomycetes</taxon>
        <taxon>Micrococcales</taxon>
        <taxon>Ornithinimicrobiaceae</taxon>
        <taxon>Serinicoccus</taxon>
    </lineage>
</organism>
<dbReference type="CDD" id="cd07377">
    <property type="entry name" value="WHTH_GntR"/>
    <property type="match status" value="1"/>
</dbReference>
<evidence type="ECO:0000256" key="3">
    <source>
        <dbReference type="ARBA" id="ARBA00023015"/>
    </source>
</evidence>
<evidence type="ECO:0000313" key="7">
    <source>
        <dbReference type="EMBL" id="ANS78570.1"/>
    </source>
</evidence>
<dbReference type="PANTHER" id="PTHR46577:SF1">
    <property type="entry name" value="HTH-TYPE TRANSCRIPTIONAL REGULATORY PROTEIN GABR"/>
    <property type="match status" value="1"/>
</dbReference>
<evidence type="ECO:0000259" key="6">
    <source>
        <dbReference type="PROSITE" id="PS50949"/>
    </source>
</evidence>
<dbReference type="PROSITE" id="PS50949">
    <property type="entry name" value="HTH_GNTR"/>
    <property type="match status" value="1"/>
</dbReference>
<dbReference type="Pfam" id="PF00155">
    <property type="entry name" value="Aminotran_1_2"/>
    <property type="match status" value="1"/>
</dbReference>
<dbReference type="InterPro" id="IPR015421">
    <property type="entry name" value="PyrdxlP-dep_Trfase_major"/>
</dbReference>
<dbReference type="EC" id="2.6.1.1" evidence="7"/>
<gene>
    <name evidence="7" type="ORF">SGUI_1174</name>
</gene>
<dbReference type="PANTHER" id="PTHR46577">
    <property type="entry name" value="HTH-TYPE TRANSCRIPTIONAL REGULATORY PROTEIN GABR"/>
    <property type="match status" value="1"/>
</dbReference>
<keyword evidence="7" id="KW-0032">Aminotransferase</keyword>
<protein>
    <submittedName>
        <fullName evidence="7">Transcriptional regulator, GntR family domain</fullName>
        <ecNumber evidence="7">2.6.1.1</ecNumber>
    </submittedName>
</protein>
<dbReference type="EMBL" id="CP014989">
    <property type="protein sequence ID" value="ANS78570.1"/>
    <property type="molecule type" value="Genomic_DNA"/>
</dbReference>
<dbReference type="SUPFAM" id="SSF46785">
    <property type="entry name" value="Winged helix' DNA-binding domain"/>
    <property type="match status" value="1"/>
</dbReference>
<sequence>MPRVLTARTVADLVAPALTAESSDPTYGRLTEALRHLIADGRLPEGSRLPSERDLPGPLGLSRTTVTRAYTELRAQGYLRTRRGSGSVVQVPDVPGGRIDHLLTPSALSDGAIDLTCTAAGAPGGTSEAYEQALEELAAYLPGTGYYPGGVPVLREVVAARYSARGLATTPDQVIVAPGALAGVAIAARGLLPQRERVLVETPTYPNAIATLEGAGARIVAHPIDHERDDWDVGGLGRALRQSGARVAYLIPDFHNPTGALMPSHQRAEVGRMLRAASVVPIIDESIVDLPLDGQPVPEPLGRHVPDAITVGSVSKWLWGGLRVGWLRVPRGRAEDMAASRLKLDLGVPVLEQLVAARMLQASDEILPQQHARLLEGREILLAGLREYLPEWRVRVPKGGMALWCALPHSGSTALATAARAYDVALASGPNFAAGGGLDGWVRLPYVLGRDQLEQVAPRLAQAWADVQAGHVTLAREERGGRQSVARRIIA</sequence>
<evidence type="ECO:0000256" key="4">
    <source>
        <dbReference type="ARBA" id="ARBA00023125"/>
    </source>
</evidence>
<dbReference type="GO" id="GO:0030170">
    <property type="term" value="F:pyridoxal phosphate binding"/>
    <property type="evidence" value="ECO:0007669"/>
    <property type="project" value="InterPro"/>
</dbReference>
<dbReference type="InterPro" id="IPR004839">
    <property type="entry name" value="Aminotransferase_I/II_large"/>
</dbReference>
<dbReference type="Gene3D" id="1.10.10.10">
    <property type="entry name" value="Winged helix-like DNA-binding domain superfamily/Winged helix DNA-binding domain"/>
    <property type="match status" value="1"/>
</dbReference>
<evidence type="ECO:0000256" key="1">
    <source>
        <dbReference type="ARBA" id="ARBA00005384"/>
    </source>
</evidence>
<dbReference type="GO" id="GO:0004069">
    <property type="term" value="F:L-aspartate:2-oxoglutarate aminotransferase activity"/>
    <property type="evidence" value="ECO:0007669"/>
    <property type="project" value="UniProtKB-EC"/>
</dbReference>
<dbReference type="InterPro" id="IPR036388">
    <property type="entry name" value="WH-like_DNA-bd_sf"/>
</dbReference>
<feature type="domain" description="HTH gntR-type" evidence="6">
    <location>
        <begin position="24"/>
        <end position="92"/>
    </location>
</feature>
<dbReference type="InterPro" id="IPR015424">
    <property type="entry name" value="PyrdxlP-dep_Trfase"/>
</dbReference>
<evidence type="ECO:0000313" key="8">
    <source>
        <dbReference type="Proteomes" id="UP000092482"/>
    </source>
</evidence>
<dbReference type="OrthoDB" id="199743at2"/>
<dbReference type="PATRIC" id="fig|1758689.4.peg.1213"/>
<dbReference type="Proteomes" id="UP000092482">
    <property type="component" value="Chromosome"/>
</dbReference>
<dbReference type="SUPFAM" id="SSF53383">
    <property type="entry name" value="PLP-dependent transferases"/>
    <property type="match status" value="1"/>
</dbReference>
<dbReference type="Gene3D" id="3.40.640.10">
    <property type="entry name" value="Type I PLP-dependent aspartate aminotransferase-like (Major domain)"/>
    <property type="match status" value="1"/>
</dbReference>
<dbReference type="GO" id="GO:0003677">
    <property type="term" value="F:DNA binding"/>
    <property type="evidence" value="ECO:0007669"/>
    <property type="project" value="UniProtKB-KW"/>
</dbReference>
<evidence type="ECO:0000256" key="2">
    <source>
        <dbReference type="ARBA" id="ARBA00022898"/>
    </source>
</evidence>
<keyword evidence="5" id="KW-0804">Transcription</keyword>
<dbReference type="SMART" id="SM00345">
    <property type="entry name" value="HTH_GNTR"/>
    <property type="match status" value="1"/>
</dbReference>